<reference evidence="2" key="1">
    <citation type="submission" date="2022-12" db="EMBL/GenBank/DDBJ databases">
        <authorList>
            <person name="Petersen C."/>
        </authorList>
    </citation>
    <scope>NUCLEOTIDE SEQUENCE</scope>
    <source>
        <strain evidence="2">IBT 29495</strain>
    </source>
</reference>
<organism evidence="2 3">
    <name type="scientific">Penicillium fimorum</name>
    <dbReference type="NCBI Taxonomy" id="1882269"/>
    <lineage>
        <taxon>Eukaryota</taxon>
        <taxon>Fungi</taxon>
        <taxon>Dikarya</taxon>
        <taxon>Ascomycota</taxon>
        <taxon>Pezizomycotina</taxon>
        <taxon>Eurotiomycetes</taxon>
        <taxon>Eurotiomycetidae</taxon>
        <taxon>Eurotiales</taxon>
        <taxon>Aspergillaceae</taxon>
        <taxon>Penicillium</taxon>
    </lineage>
</organism>
<dbReference type="Proteomes" id="UP001149954">
    <property type="component" value="Unassembled WGS sequence"/>
</dbReference>
<protein>
    <submittedName>
        <fullName evidence="2">Uncharacterized protein</fullName>
    </submittedName>
</protein>
<evidence type="ECO:0000313" key="3">
    <source>
        <dbReference type="Proteomes" id="UP001149954"/>
    </source>
</evidence>
<evidence type="ECO:0000313" key="2">
    <source>
        <dbReference type="EMBL" id="KAJ5519950.1"/>
    </source>
</evidence>
<comment type="caution">
    <text evidence="2">The sequence shown here is derived from an EMBL/GenBank/DDBJ whole genome shotgun (WGS) entry which is preliminary data.</text>
</comment>
<sequence>MAKTGARGRLCTVTKLSTLILIAYDYLSDQVFNESYIARTSDGLPDFWRTDGGDALFLAPAEEEPLAPILRQLQHVSAPMRRLIIEESEAPITRRCRESGVSSTEISGLEGKQVLPRKREKQAVTAPRPGSS</sequence>
<dbReference type="AlphaFoldDB" id="A0A9W9Y480"/>
<keyword evidence="3" id="KW-1185">Reference proteome</keyword>
<reference evidence="2" key="2">
    <citation type="journal article" date="2023" name="IMA Fungus">
        <title>Comparative genomic study of the Penicillium genus elucidates a diverse pangenome and 15 lateral gene transfer events.</title>
        <authorList>
            <person name="Petersen C."/>
            <person name="Sorensen T."/>
            <person name="Nielsen M.R."/>
            <person name="Sondergaard T.E."/>
            <person name="Sorensen J.L."/>
            <person name="Fitzpatrick D.A."/>
            <person name="Frisvad J.C."/>
            <person name="Nielsen K.L."/>
        </authorList>
    </citation>
    <scope>NUCLEOTIDE SEQUENCE</scope>
    <source>
        <strain evidence="2">IBT 29495</strain>
    </source>
</reference>
<evidence type="ECO:0000256" key="1">
    <source>
        <dbReference type="SAM" id="MobiDB-lite"/>
    </source>
</evidence>
<gene>
    <name evidence="2" type="ORF">N7463_000403</name>
</gene>
<name>A0A9W9Y480_9EURO</name>
<accession>A0A9W9Y480</accession>
<feature type="region of interest" description="Disordered" evidence="1">
    <location>
        <begin position="94"/>
        <end position="132"/>
    </location>
</feature>
<dbReference type="EMBL" id="JAPWDS010000001">
    <property type="protein sequence ID" value="KAJ5519950.1"/>
    <property type="molecule type" value="Genomic_DNA"/>
</dbReference>
<proteinExistence type="predicted"/>